<gene>
    <name evidence="3" type="ORF">MSPICULIGERA_LOCUS4020</name>
</gene>
<proteinExistence type="predicted"/>
<keyword evidence="2" id="KW-0732">Signal</keyword>
<evidence type="ECO:0000313" key="3">
    <source>
        <dbReference type="EMBL" id="CAJ0565378.1"/>
    </source>
</evidence>
<comment type="caution">
    <text evidence="3">The sequence shown here is derived from an EMBL/GenBank/DDBJ whole genome shotgun (WGS) entry which is preliminary data.</text>
</comment>
<keyword evidence="1" id="KW-0472">Membrane</keyword>
<feature type="signal peptide" evidence="2">
    <location>
        <begin position="1"/>
        <end position="21"/>
    </location>
</feature>
<name>A0AA36CC71_9BILA</name>
<feature type="transmembrane region" description="Helical" evidence="1">
    <location>
        <begin position="82"/>
        <end position="103"/>
    </location>
</feature>
<organism evidence="3 4">
    <name type="scientific">Mesorhabditis spiculigera</name>
    <dbReference type="NCBI Taxonomy" id="96644"/>
    <lineage>
        <taxon>Eukaryota</taxon>
        <taxon>Metazoa</taxon>
        <taxon>Ecdysozoa</taxon>
        <taxon>Nematoda</taxon>
        <taxon>Chromadorea</taxon>
        <taxon>Rhabditida</taxon>
        <taxon>Rhabditina</taxon>
        <taxon>Rhabditomorpha</taxon>
        <taxon>Rhabditoidea</taxon>
        <taxon>Rhabditidae</taxon>
        <taxon>Mesorhabditinae</taxon>
        <taxon>Mesorhabditis</taxon>
    </lineage>
</organism>
<keyword evidence="1" id="KW-0812">Transmembrane</keyword>
<evidence type="ECO:0000256" key="2">
    <source>
        <dbReference type="SAM" id="SignalP"/>
    </source>
</evidence>
<keyword evidence="4" id="KW-1185">Reference proteome</keyword>
<dbReference type="AlphaFoldDB" id="A0AA36CC71"/>
<accession>A0AA36CC71</accession>
<evidence type="ECO:0000313" key="4">
    <source>
        <dbReference type="Proteomes" id="UP001177023"/>
    </source>
</evidence>
<feature type="chain" id="PRO_5041332692" evidence="2">
    <location>
        <begin position="22"/>
        <end position="139"/>
    </location>
</feature>
<dbReference type="Proteomes" id="UP001177023">
    <property type="component" value="Unassembled WGS sequence"/>
</dbReference>
<reference evidence="3" key="1">
    <citation type="submission" date="2023-06" db="EMBL/GenBank/DDBJ databases">
        <authorList>
            <person name="Delattre M."/>
        </authorList>
    </citation>
    <scope>NUCLEOTIDE SEQUENCE</scope>
    <source>
        <strain evidence="3">AF72</strain>
    </source>
</reference>
<dbReference type="EMBL" id="CATQJA010001031">
    <property type="protein sequence ID" value="CAJ0565378.1"/>
    <property type="molecule type" value="Genomic_DNA"/>
</dbReference>
<evidence type="ECO:0000256" key="1">
    <source>
        <dbReference type="SAM" id="Phobius"/>
    </source>
</evidence>
<sequence length="139" mass="15476">MRSSILFVCLIVLALLGLGITQSAGQAPVKRDNPKKYGVYHPKRLFAEKTGSDLPKLQRGPVADITEANTDPASPYPAVPTWAIVFIAIQGFLFGIFSVYFICVSKLVWKAPYSCLKTPKKFERTPQYLPAFYDFTKAN</sequence>
<keyword evidence="1" id="KW-1133">Transmembrane helix</keyword>
<feature type="non-terminal residue" evidence="3">
    <location>
        <position position="1"/>
    </location>
</feature>
<protein>
    <submittedName>
        <fullName evidence="3">Uncharacterized protein</fullName>
    </submittedName>
</protein>